<sequence>MPVEWHQYHAQLSAYFSQECNCLFPQRILRANPRWCEGHAAAELHRTSLQSSLTLVASTFIPIRSLNTCANGVIASRHRHRPNQ</sequence>
<reference evidence="1 2" key="1">
    <citation type="journal article" date="2022" name="Front. Cell. Infect. Microbiol.">
        <title>The Genomes of Two Strains of Taenia crassiceps the Animal Model for the Study of Human Cysticercosis.</title>
        <authorList>
            <person name="Bobes R.J."/>
            <person name="Estrada K."/>
            <person name="Rios-Valencia D.G."/>
            <person name="Calderon-Gallegos A."/>
            <person name="de la Torre P."/>
            <person name="Carrero J.C."/>
            <person name="Sanchez-Flores A."/>
            <person name="Laclette J.P."/>
        </authorList>
    </citation>
    <scope>NUCLEOTIDE SEQUENCE [LARGE SCALE GENOMIC DNA]</scope>
    <source>
        <strain evidence="1">WFUcys</strain>
    </source>
</reference>
<evidence type="ECO:0000313" key="1">
    <source>
        <dbReference type="EMBL" id="KAL5109463.1"/>
    </source>
</evidence>
<keyword evidence="2" id="KW-1185">Reference proteome</keyword>
<protein>
    <submittedName>
        <fullName evidence="1">Uncharacterized protein</fullName>
    </submittedName>
</protein>
<evidence type="ECO:0000313" key="2">
    <source>
        <dbReference type="Proteomes" id="UP001651158"/>
    </source>
</evidence>
<accession>A0ABR4QK70</accession>
<organism evidence="1 2">
    <name type="scientific">Taenia crassiceps</name>
    <dbReference type="NCBI Taxonomy" id="6207"/>
    <lineage>
        <taxon>Eukaryota</taxon>
        <taxon>Metazoa</taxon>
        <taxon>Spiralia</taxon>
        <taxon>Lophotrochozoa</taxon>
        <taxon>Platyhelminthes</taxon>
        <taxon>Cestoda</taxon>
        <taxon>Eucestoda</taxon>
        <taxon>Cyclophyllidea</taxon>
        <taxon>Taeniidae</taxon>
        <taxon>Taenia</taxon>
    </lineage>
</organism>
<gene>
    <name evidence="1" type="ORF">TcWFU_009507</name>
</gene>
<dbReference type="EMBL" id="JAKROA010000003">
    <property type="protein sequence ID" value="KAL5109463.1"/>
    <property type="molecule type" value="Genomic_DNA"/>
</dbReference>
<dbReference type="Proteomes" id="UP001651158">
    <property type="component" value="Unassembled WGS sequence"/>
</dbReference>
<comment type="caution">
    <text evidence="1">The sequence shown here is derived from an EMBL/GenBank/DDBJ whole genome shotgun (WGS) entry which is preliminary data.</text>
</comment>
<proteinExistence type="predicted"/>
<name>A0ABR4QK70_9CEST</name>